<evidence type="ECO:0000313" key="3">
    <source>
        <dbReference type="Proteomes" id="UP000591941"/>
    </source>
</evidence>
<evidence type="ECO:0000259" key="1">
    <source>
        <dbReference type="Pfam" id="PF06114"/>
    </source>
</evidence>
<dbReference type="InterPro" id="IPR010359">
    <property type="entry name" value="IrrE_HExxH"/>
</dbReference>
<organism evidence="2 3">
    <name type="scientific">Negativicoccus succinicivorans</name>
    <dbReference type="NCBI Taxonomy" id="620903"/>
    <lineage>
        <taxon>Bacteria</taxon>
        <taxon>Bacillati</taxon>
        <taxon>Bacillota</taxon>
        <taxon>Negativicutes</taxon>
        <taxon>Veillonellales</taxon>
        <taxon>Veillonellaceae</taxon>
        <taxon>Negativicoccus</taxon>
    </lineage>
</organism>
<comment type="caution">
    <text evidence="2">The sequence shown here is derived from an EMBL/GenBank/DDBJ whole genome shotgun (WGS) entry which is preliminary data.</text>
</comment>
<dbReference type="RefSeq" id="WP_159822253.1">
    <property type="nucleotide sequence ID" value="NZ_CABWNB010000001.1"/>
</dbReference>
<protein>
    <submittedName>
        <fullName evidence="2">Zn-dependent peptidase ImmA (M78 family)</fullName>
    </submittedName>
</protein>
<gene>
    <name evidence="2" type="ORF">HNR45_001059</name>
</gene>
<evidence type="ECO:0000313" key="2">
    <source>
        <dbReference type="EMBL" id="MBB6478006.1"/>
    </source>
</evidence>
<dbReference type="Pfam" id="PF06114">
    <property type="entry name" value="Peptidase_M78"/>
    <property type="match status" value="1"/>
</dbReference>
<sequence length="267" mass="31724">MMTISTNKRPIRQPRYYLIDQEVARLRLALSPNLIISPRELFQFLRDQYGLITNTYRQFSQDNNISPLLVPTYVGSMEAALYYKKDTERAYLYYNERTYPPRKKFGIFHEIGHFIMQHPQLHDFWSTSDKKIFEEEANYFAKELAAPRALIDYFAWQLELPINYLNIYSLYRSFDLSKESAGYATEAYLHYKHVKVYPKYNSHYDTELANALTDMREYKWQALQARSKIELKGGDARPRLPSQIGDIISREHHTVWLQAQKSDVEYS</sequence>
<dbReference type="EMBL" id="JACHHI010000004">
    <property type="protein sequence ID" value="MBB6478006.1"/>
    <property type="molecule type" value="Genomic_DNA"/>
</dbReference>
<name>A0A841R2H8_9FIRM</name>
<proteinExistence type="predicted"/>
<dbReference type="GeneID" id="93486325"/>
<keyword evidence="3" id="KW-1185">Reference proteome</keyword>
<dbReference type="AlphaFoldDB" id="A0A841R2H8"/>
<dbReference type="OrthoDB" id="9816277at2"/>
<accession>A0A841R2H8</accession>
<dbReference type="Gene3D" id="1.10.10.2910">
    <property type="match status" value="1"/>
</dbReference>
<dbReference type="Proteomes" id="UP000591941">
    <property type="component" value="Unassembled WGS sequence"/>
</dbReference>
<reference evidence="2 3" key="1">
    <citation type="submission" date="2020-08" db="EMBL/GenBank/DDBJ databases">
        <title>Genomic Encyclopedia of Type Strains, Phase IV (KMG-IV): sequencing the most valuable type-strain genomes for metagenomic binning, comparative biology and taxonomic classification.</title>
        <authorList>
            <person name="Goeker M."/>
        </authorList>
    </citation>
    <scope>NUCLEOTIDE SEQUENCE [LARGE SCALE GENOMIC DNA]</scope>
    <source>
        <strain evidence="2 3">DSM 21255</strain>
    </source>
</reference>
<feature type="domain" description="IrrE N-terminal-like" evidence="1">
    <location>
        <begin position="82"/>
        <end position="182"/>
    </location>
</feature>